<dbReference type="Gene3D" id="4.10.280.10">
    <property type="entry name" value="Helix-loop-helix DNA-binding domain"/>
    <property type="match status" value="1"/>
</dbReference>
<dbReference type="Gramene" id="KZM82990">
    <property type="protein sequence ID" value="KZM82990"/>
    <property type="gene ID" value="DCAR_030559"/>
</dbReference>
<evidence type="ECO:0000313" key="8">
    <source>
        <dbReference type="EMBL" id="KZM82990.1"/>
    </source>
</evidence>
<comment type="caution">
    <text evidence="8">The sequence shown here is derived from an EMBL/GenBank/DDBJ whole genome shotgun (WGS) entry which is preliminary data.</text>
</comment>
<feature type="region of interest" description="Disordered" evidence="6">
    <location>
        <begin position="36"/>
        <end position="59"/>
    </location>
</feature>
<keyword evidence="5" id="KW-0175">Coiled coil</keyword>
<reference evidence="8" key="1">
    <citation type="journal article" date="2016" name="Nat. Genet.">
        <title>A high-quality carrot genome assembly provides new insights into carotenoid accumulation and asterid genome evolution.</title>
        <authorList>
            <person name="Iorizzo M."/>
            <person name="Ellison S."/>
            <person name="Senalik D."/>
            <person name="Zeng P."/>
            <person name="Satapoomin P."/>
            <person name="Huang J."/>
            <person name="Bowman M."/>
            <person name="Iovene M."/>
            <person name="Sanseverino W."/>
            <person name="Cavagnaro P."/>
            <person name="Yildiz M."/>
            <person name="Macko-Podgorni A."/>
            <person name="Moranska E."/>
            <person name="Grzebelus E."/>
            <person name="Grzebelus D."/>
            <person name="Ashrafi H."/>
            <person name="Zheng Z."/>
            <person name="Cheng S."/>
            <person name="Spooner D."/>
            <person name="Van Deynze A."/>
            <person name="Simon P."/>
        </authorList>
    </citation>
    <scope>NUCLEOTIDE SEQUENCE [LARGE SCALE GENOMIC DNA]</scope>
    <source>
        <tissue evidence="8">Leaf</tissue>
    </source>
</reference>
<accession>A0A175YID9</accession>
<dbReference type="AlphaFoldDB" id="A0A175YID9"/>
<dbReference type="GO" id="GO:0005634">
    <property type="term" value="C:nucleus"/>
    <property type="evidence" value="ECO:0007669"/>
    <property type="project" value="UniProtKB-SubCell"/>
</dbReference>
<dbReference type="Pfam" id="PF00010">
    <property type="entry name" value="HLH"/>
    <property type="match status" value="1"/>
</dbReference>
<dbReference type="SMART" id="SM00353">
    <property type="entry name" value="HLH"/>
    <property type="match status" value="1"/>
</dbReference>
<name>A0A175YID9_DAUCS</name>
<evidence type="ECO:0000256" key="5">
    <source>
        <dbReference type="SAM" id="Coils"/>
    </source>
</evidence>
<dbReference type="PANTHER" id="PTHR31945:SF11">
    <property type="entry name" value="TRANSCRIPTION FACTOR ABORTED MICROSPORES"/>
    <property type="match status" value="1"/>
</dbReference>
<proteinExistence type="predicted"/>
<feature type="coiled-coil region" evidence="5">
    <location>
        <begin position="172"/>
        <end position="199"/>
    </location>
</feature>
<dbReference type="EMBL" id="LNRQ01000009">
    <property type="protein sequence ID" value="KZM82990.1"/>
    <property type="molecule type" value="Genomic_DNA"/>
</dbReference>
<feature type="domain" description="BHLH" evidence="7">
    <location>
        <begin position="141"/>
        <end position="188"/>
    </location>
</feature>
<comment type="subcellular location">
    <subcellularLocation>
        <location evidence="1">Nucleus</location>
    </subcellularLocation>
</comment>
<organism evidence="8">
    <name type="scientific">Daucus carota subsp. sativus</name>
    <name type="common">Carrot</name>
    <dbReference type="NCBI Taxonomy" id="79200"/>
    <lineage>
        <taxon>Eukaryota</taxon>
        <taxon>Viridiplantae</taxon>
        <taxon>Streptophyta</taxon>
        <taxon>Embryophyta</taxon>
        <taxon>Tracheophyta</taxon>
        <taxon>Spermatophyta</taxon>
        <taxon>Magnoliopsida</taxon>
        <taxon>eudicotyledons</taxon>
        <taxon>Gunneridae</taxon>
        <taxon>Pentapetalae</taxon>
        <taxon>asterids</taxon>
        <taxon>campanulids</taxon>
        <taxon>Apiales</taxon>
        <taxon>Apiaceae</taxon>
        <taxon>Apioideae</taxon>
        <taxon>Scandiceae</taxon>
        <taxon>Daucinae</taxon>
        <taxon>Daucus</taxon>
        <taxon>Daucus sect. Daucus</taxon>
    </lineage>
</organism>
<dbReference type="InterPro" id="IPR011598">
    <property type="entry name" value="bHLH_dom"/>
</dbReference>
<dbReference type="InterPro" id="IPR051358">
    <property type="entry name" value="TF_AMS/ICE1/BHLH6-like"/>
</dbReference>
<protein>
    <recommendedName>
        <fullName evidence="7">BHLH domain-containing protein</fullName>
    </recommendedName>
</protein>
<evidence type="ECO:0000259" key="7">
    <source>
        <dbReference type="SMART" id="SM00353"/>
    </source>
</evidence>
<dbReference type="InterPro" id="IPR036638">
    <property type="entry name" value="HLH_DNA-bd_sf"/>
</dbReference>
<keyword evidence="4" id="KW-0539">Nucleus</keyword>
<sequence length="218" mass="25241">MIQTLNSQDEISPDHIHLNNSSLNLFQQFDDHNMENENKSLLGSPDEQLNADHRPLNTYGQEDLDTFQKSLINNASASVNAQMINNIMEPMKTRKRRSDDRDSMNRSDSLSDDEDNNNDENDSDGKYRRRNGKGGAQCKNLEAERRRRAKLNERLYHLLVPKITKLGRASILRDAIEYVMELKQQVEDLQSELESNIENDPDDNDQSTLQYIRGCTWK</sequence>
<evidence type="ECO:0000256" key="1">
    <source>
        <dbReference type="ARBA" id="ARBA00004123"/>
    </source>
</evidence>
<evidence type="ECO:0000256" key="3">
    <source>
        <dbReference type="ARBA" id="ARBA00023163"/>
    </source>
</evidence>
<dbReference type="GO" id="GO:0046983">
    <property type="term" value="F:protein dimerization activity"/>
    <property type="evidence" value="ECO:0007669"/>
    <property type="project" value="InterPro"/>
</dbReference>
<dbReference type="STRING" id="79200.A0A175YID9"/>
<dbReference type="SUPFAM" id="SSF47459">
    <property type="entry name" value="HLH, helix-loop-helix DNA-binding domain"/>
    <property type="match status" value="1"/>
</dbReference>
<evidence type="ECO:0000256" key="2">
    <source>
        <dbReference type="ARBA" id="ARBA00023015"/>
    </source>
</evidence>
<feature type="compositionally biased region" description="Acidic residues" evidence="6">
    <location>
        <begin position="110"/>
        <end position="122"/>
    </location>
</feature>
<dbReference type="GO" id="GO:0043565">
    <property type="term" value="F:sequence-specific DNA binding"/>
    <property type="evidence" value="ECO:0007669"/>
    <property type="project" value="TreeGrafter"/>
</dbReference>
<keyword evidence="2" id="KW-0805">Transcription regulation</keyword>
<feature type="region of interest" description="Disordered" evidence="6">
    <location>
        <begin position="83"/>
        <end position="143"/>
    </location>
</feature>
<gene>
    <name evidence="8" type="ORF">DCAR_030559</name>
</gene>
<keyword evidence="3" id="KW-0804">Transcription</keyword>
<evidence type="ECO:0000256" key="4">
    <source>
        <dbReference type="ARBA" id="ARBA00023242"/>
    </source>
</evidence>
<dbReference type="GO" id="GO:0003700">
    <property type="term" value="F:DNA-binding transcription factor activity"/>
    <property type="evidence" value="ECO:0007669"/>
    <property type="project" value="TreeGrafter"/>
</dbReference>
<evidence type="ECO:0000256" key="6">
    <source>
        <dbReference type="SAM" id="MobiDB-lite"/>
    </source>
</evidence>
<dbReference type="PANTHER" id="PTHR31945">
    <property type="entry name" value="TRANSCRIPTION FACTOR SCREAM2-RELATED"/>
    <property type="match status" value="1"/>
</dbReference>